<protein>
    <submittedName>
        <fullName evidence="1">Uncharacterized protein</fullName>
    </submittedName>
</protein>
<dbReference type="Proteomes" id="UP000216345">
    <property type="component" value="Unassembled WGS sequence"/>
</dbReference>
<dbReference type="AlphaFoldDB" id="A0A256FTS2"/>
<organism evidence="1 2">
    <name type="scientific">Brucella rhizosphaerae</name>
    <dbReference type="NCBI Taxonomy" id="571254"/>
    <lineage>
        <taxon>Bacteria</taxon>
        <taxon>Pseudomonadati</taxon>
        <taxon>Pseudomonadota</taxon>
        <taxon>Alphaproteobacteria</taxon>
        <taxon>Hyphomicrobiales</taxon>
        <taxon>Brucellaceae</taxon>
        <taxon>Brucella/Ochrobactrum group</taxon>
        <taxon>Brucella</taxon>
    </lineage>
</organism>
<evidence type="ECO:0000313" key="2">
    <source>
        <dbReference type="Proteomes" id="UP000216345"/>
    </source>
</evidence>
<comment type="caution">
    <text evidence="1">The sequence shown here is derived from an EMBL/GenBank/DDBJ whole genome shotgun (WGS) entry which is preliminary data.</text>
</comment>
<evidence type="ECO:0000313" key="1">
    <source>
        <dbReference type="EMBL" id="OYR17831.1"/>
    </source>
</evidence>
<keyword evidence="2" id="KW-1185">Reference proteome</keyword>
<proteinExistence type="predicted"/>
<accession>A0A256FTS2</accession>
<sequence length="57" mass="6719">MPSAKALLVFATLLLIENICYSLRVHFVEISVLFWNYFHVFFDQSPCQSLDRYDDSD</sequence>
<gene>
    <name evidence="1" type="ORF">CEV32_3573</name>
</gene>
<name>A0A256FTS2_9HYPH</name>
<dbReference type="EMBL" id="NNRK01000017">
    <property type="protein sequence ID" value="OYR17831.1"/>
    <property type="molecule type" value="Genomic_DNA"/>
</dbReference>
<reference evidence="1 2" key="1">
    <citation type="submission" date="2017-07" db="EMBL/GenBank/DDBJ databases">
        <title>Phylogenetic study on the rhizospheric bacterium Ochrobactrum sp. A44.</title>
        <authorList>
            <person name="Krzyzanowska D.M."/>
            <person name="Ossowicki A."/>
            <person name="Rajewska M."/>
            <person name="Maciag T."/>
            <person name="Kaczynski Z."/>
            <person name="Czerwicka M."/>
            <person name="Jafra S."/>
        </authorList>
    </citation>
    <scope>NUCLEOTIDE SEQUENCE [LARGE SCALE GENOMIC DNA]</scope>
    <source>
        <strain evidence="1 2">PR17</strain>
    </source>
</reference>